<dbReference type="EMBL" id="JARKIE010000184">
    <property type="protein sequence ID" value="KAJ7669770.1"/>
    <property type="molecule type" value="Genomic_DNA"/>
</dbReference>
<sequence>MPPKPPSDAFAVLRAHVDEKSSVAETEAKKARALAEASAREAAALRIQELLETERKAFEKRSADLLAGEKKLRAERKAIAVDLTSAVKQMQKVADHQTRPASSGEAVGVPVVPAIRKAGEMDPDRSSDDDLIPPPQPS</sequence>
<dbReference type="Proteomes" id="UP001221757">
    <property type="component" value="Unassembled WGS sequence"/>
</dbReference>
<dbReference type="AlphaFoldDB" id="A0AAD7CYL8"/>
<evidence type="ECO:0000256" key="1">
    <source>
        <dbReference type="SAM" id="MobiDB-lite"/>
    </source>
</evidence>
<protein>
    <submittedName>
        <fullName evidence="2">Uncharacterized protein</fullName>
    </submittedName>
</protein>
<evidence type="ECO:0000313" key="2">
    <source>
        <dbReference type="EMBL" id="KAJ7669770.1"/>
    </source>
</evidence>
<proteinExistence type="predicted"/>
<accession>A0AAD7CYL8</accession>
<reference evidence="2" key="1">
    <citation type="submission" date="2023-03" db="EMBL/GenBank/DDBJ databases">
        <title>Massive genome expansion in bonnet fungi (Mycena s.s.) driven by repeated elements and novel gene families across ecological guilds.</title>
        <authorList>
            <consortium name="Lawrence Berkeley National Laboratory"/>
            <person name="Harder C.B."/>
            <person name="Miyauchi S."/>
            <person name="Viragh M."/>
            <person name="Kuo A."/>
            <person name="Thoen E."/>
            <person name="Andreopoulos B."/>
            <person name="Lu D."/>
            <person name="Skrede I."/>
            <person name="Drula E."/>
            <person name="Henrissat B."/>
            <person name="Morin E."/>
            <person name="Kohler A."/>
            <person name="Barry K."/>
            <person name="LaButti K."/>
            <person name="Morin E."/>
            <person name="Salamov A."/>
            <person name="Lipzen A."/>
            <person name="Mereny Z."/>
            <person name="Hegedus B."/>
            <person name="Baldrian P."/>
            <person name="Stursova M."/>
            <person name="Weitz H."/>
            <person name="Taylor A."/>
            <person name="Grigoriev I.V."/>
            <person name="Nagy L.G."/>
            <person name="Martin F."/>
            <person name="Kauserud H."/>
        </authorList>
    </citation>
    <scope>NUCLEOTIDE SEQUENCE</scope>
    <source>
        <strain evidence="2">CBHHK067</strain>
    </source>
</reference>
<evidence type="ECO:0000313" key="3">
    <source>
        <dbReference type="Proteomes" id="UP001221757"/>
    </source>
</evidence>
<name>A0AAD7CYL8_MYCRO</name>
<feature type="compositionally biased region" description="Basic and acidic residues" evidence="1">
    <location>
        <begin position="117"/>
        <end position="128"/>
    </location>
</feature>
<keyword evidence="3" id="KW-1185">Reference proteome</keyword>
<organism evidence="2 3">
    <name type="scientific">Mycena rosella</name>
    <name type="common">Pink bonnet</name>
    <name type="synonym">Agaricus rosellus</name>
    <dbReference type="NCBI Taxonomy" id="1033263"/>
    <lineage>
        <taxon>Eukaryota</taxon>
        <taxon>Fungi</taxon>
        <taxon>Dikarya</taxon>
        <taxon>Basidiomycota</taxon>
        <taxon>Agaricomycotina</taxon>
        <taxon>Agaricomycetes</taxon>
        <taxon>Agaricomycetidae</taxon>
        <taxon>Agaricales</taxon>
        <taxon>Marasmiineae</taxon>
        <taxon>Mycenaceae</taxon>
        <taxon>Mycena</taxon>
    </lineage>
</organism>
<comment type="caution">
    <text evidence="2">The sequence shown here is derived from an EMBL/GenBank/DDBJ whole genome shotgun (WGS) entry which is preliminary data.</text>
</comment>
<gene>
    <name evidence="2" type="ORF">B0H17DRAFT_1209528</name>
</gene>
<feature type="region of interest" description="Disordered" evidence="1">
    <location>
        <begin position="92"/>
        <end position="138"/>
    </location>
</feature>